<dbReference type="PANTHER" id="PTHR21047">
    <property type="entry name" value="DTDP-6-DEOXY-D-GLUCOSE-3,5 EPIMERASE"/>
    <property type="match status" value="1"/>
</dbReference>
<dbReference type="NCBIfam" id="TIGR01221">
    <property type="entry name" value="rmlC"/>
    <property type="match status" value="1"/>
</dbReference>
<comment type="caution">
    <text evidence="4">The sequence shown here is derived from an EMBL/GenBank/DDBJ whole genome shotgun (WGS) entry which is preliminary data.</text>
</comment>
<sequence length="185" mass="20430">MEVIDCPIEGLKVVKLNVMGDARGFFVERYHARRFADAGLPTLFVQDNHSRSAPGILRGLHYQYAPGQGKLVGVVRGRVMDVAVDIRPNSPTFGKHHAVELTGENGLLFWIPAGFAHGFCVLGDEPADVFYKVTAVYNAKGEGGIAYNDPEFGINWPIENPIISDRDKKQSSFAAYKQSPPEWNL</sequence>
<dbReference type="InterPro" id="IPR000888">
    <property type="entry name" value="RmlC-like"/>
</dbReference>
<feature type="site" description="Participates in a stacking interaction with the thymidine ring of dTDP-4-oxo-6-deoxyglucose" evidence="2">
    <location>
        <position position="137"/>
    </location>
</feature>
<dbReference type="EMBL" id="JACQCR010000034">
    <property type="protein sequence ID" value="MBI3631002.1"/>
    <property type="molecule type" value="Genomic_DNA"/>
</dbReference>
<feature type="active site" description="Proton donor" evidence="1">
    <location>
        <position position="131"/>
    </location>
</feature>
<keyword evidence="3 4" id="KW-0413">Isomerase</keyword>
<dbReference type="GO" id="GO:0000271">
    <property type="term" value="P:polysaccharide biosynthetic process"/>
    <property type="evidence" value="ECO:0007669"/>
    <property type="project" value="TreeGrafter"/>
</dbReference>
<feature type="active site" description="Proton acceptor" evidence="1">
    <location>
        <position position="61"/>
    </location>
</feature>
<dbReference type="Proteomes" id="UP000753196">
    <property type="component" value="Unassembled WGS sequence"/>
</dbReference>
<dbReference type="InterPro" id="IPR014710">
    <property type="entry name" value="RmlC-like_jellyroll"/>
</dbReference>
<protein>
    <recommendedName>
        <fullName evidence="3">dTDP-4-dehydrorhamnose 3,5-epimerase</fullName>
        <ecNumber evidence="3">5.1.3.13</ecNumber>
    </recommendedName>
    <alternativeName>
        <fullName evidence="3">Thymidine diphospho-4-keto-rhamnose 3,5-epimerase</fullName>
    </alternativeName>
</protein>
<dbReference type="InterPro" id="IPR011051">
    <property type="entry name" value="RmlC_Cupin_sf"/>
</dbReference>
<dbReference type="PANTHER" id="PTHR21047:SF2">
    <property type="entry name" value="THYMIDINE DIPHOSPHO-4-KETO-RHAMNOSE 3,5-EPIMERASE"/>
    <property type="match status" value="1"/>
</dbReference>
<comment type="function">
    <text evidence="3">Catalyzes the epimerization of the C3' and C5'positions of dTDP-6-deoxy-D-xylo-4-hexulose, forming dTDP-6-deoxy-L-lyxo-4-hexulose.</text>
</comment>
<name>A0A932VPL6_9BACT</name>
<comment type="catalytic activity">
    <reaction evidence="3">
        <text>dTDP-4-dehydro-6-deoxy-alpha-D-glucose = dTDP-4-dehydro-beta-L-rhamnose</text>
        <dbReference type="Rhea" id="RHEA:16969"/>
        <dbReference type="ChEBI" id="CHEBI:57649"/>
        <dbReference type="ChEBI" id="CHEBI:62830"/>
        <dbReference type="EC" id="5.1.3.13"/>
    </reaction>
</comment>
<comment type="similarity">
    <text evidence="3">Belongs to the dTDP-4-dehydrorhamnose 3,5-epimerase family.</text>
</comment>
<evidence type="ECO:0000256" key="1">
    <source>
        <dbReference type="PIRSR" id="PIRSR600888-1"/>
    </source>
</evidence>
<dbReference type="GO" id="GO:0008830">
    <property type="term" value="F:dTDP-4-dehydrorhamnose 3,5-epimerase activity"/>
    <property type="evidence" value="ECO:0007669"/>
    <property type="project" value="UniProtKB-UniRule"/>
</dbReference>
<accession>A0A932VPL6</accession>
<evidence type="ECO:0000256" key="3">
    <source>
        <dbReference type="RuleBase" id="RU364069"/>
    </source>
</evidence>
<gene>
    <name evidence="4" type="primary">rfbC</name>
    <name evidence="4" type="ORF">HY221_01575</name>
</gene>
<comment type="subunit">
    <text evidence="3">Homodimer.</text>
</comment>
<evidence type="ECO:0000256" key="2">
    <source>
        <dbReference type="PIRSR" id="PIRSR600888-3"/>
    </source>
</evidence>
<dbReference type="Pfam" id="PF00908">
    <property type="entry name" value="dTDP_sugar_isom"/>
    <property type="match status" value="1"/>
</dbReference>
<dbReference type="CDD" id="cd00438">
    <property type="entry name" value="cupin_RmlC"/>
    <property type="match status" value="1"/>
</dbReference>
<dbReference type="AlphaFoldDB" id="A0A932VPL6"/>
<evidence type="ECO:0000313" key="5">
    <source>
        <dbReference type="Proteomes" id="UP000753196"/>
    </source>
</evidence>
<reference evidence="4" key="1">
    <citation type="submission" date="2020-07" db="EMBL/GenBank/DDBJ databases">
        <title>Huge and variable diversity of episymbiotic CPR bacteria and DPANN archaea in groundwater ecosystems.</title>
        <authorList>
            <person name="He C.Y."/>
            <person name="Keren R."/>
            <person name="Whittaker M."/>
            <person name="Farag I.F."/>
            <person name="Doudna J."/>
            <person name="Cate J.H.D."/>
            <person name="Banfield J.F."/>
        </authorList>
    </citation>
    <scope>NUCLEOTIDE SEQUENCE</scope>
    <source>
        <strain evidence="4">NC_groundwater_973_Pr1_S-0.2um_54_13</strain>
    </source>
</reference>
<evidence type="ECO:0000313" key="4">
    <source>
        <dbReference type="EMBL" id="MBI3631002.1"/>
    </source>
</evidence>
<dbReference type="GO" id="GO:0005829">
    <property type="term" value="C:cytosol"/>
    <property type="evidence" value="ECO:0007669"/>
    <property type="project" value="TreeGrafter"/>
</dbReference>
<dbReference type="SUPFAM" id="SSF51182">
    <property type="entry name" value="RmlC-like cupins"/>
    <property type="match status" value="1"/>
</dbReference>
<dbReference type="Gene3D" id="2.60.120.10">
    <property type="entry name" value="Jelly Rolls"/>
    <property type="match status" value="1"/>
</dbReference>
<dbReference type="EC" id="5.1.3.13" evidence="3"/>
<organism evidence="4 5">
    <name type="scientific">Candidatus Sungiibacteriota bacterium</name>
    <dbReference type="NCBI Taxonomy" id="2750080"/>
    <lineage>
        <taxon>Bacteria</taxon>
        <taxon>Candidatus Sungiibacteriota</taxon>
    </lineage>
</organism>
<dbReference type="GO" id="GO:0019305">
    <property type="term" value="P:dTDP-rhamnose biosynthetic process"/>
    <property type="evidence" value="ECO:0007669"/>
    <property type="project" value="UniProtKB-UniRule"/>
</dbReference>
<comment type="pathway">
    <text evidence="3">Carbohydrate biosynthesis; dTDP-L-rhamnose biosynthesis.</text>
</comment>
<proteinExistence type="inferred from homology"/>